<feature type="transmembrane region" description="Helical" evidence="1">
    <location>
        <begin position="60"/>
        <end position="78"/>
    </location>
</feature>
<keyword evidence="1" id="KW-0472">Membrane</keyword>
<comment type="caution">
    <text evidence="2">The sequence shown here is derived from an EMBL/GenBank/DDBJ whole genome shotgun (WGS) entry which is preliminary data.</text>
</comment>
<protein>
    <submittedName>
        <fullName evidence="2">Uncharacterized protein</fullName>
    </submittedName>
</protein>
<dbReference type="EMBL" id="WHPF01000002">
    <property type="protein sequence ID" value="NNV54419.1"/>
    <property type="molecule type" value="Genomic_DNA"/>
</dbReference>
<name>A0A8J8FDI6_9BACT</name>
<sequence length="227" mass="25734">MPEQKSLTEQESLRIIAEMMQKVKSDYYETGVGALLWGAVVGFCSLFTFLRLYFKWDIDIDIWMLTLFAIVPQVWISIKESRARKAKLRDDNAVNTVWIIFAVTMFCLTFYQNIASTTAADLLADQHIALMQKNTITGEITPITPFIPSISSLFLMVYAMPTMITGLIRKFKPMIIGGIICYICFVVSCFTSGMFDMLLSSIAAISCWLIPGLILQKRYRKSRSGNV</sequence>
<proteinExistence type="predicted"/>
<feature type="transmembrane region" description="Helical" evidence="1">
    <location>
        <begin position="197"/>
        <end position="215"/>
    </location>
</feature>
<feature type="transmembrane region" description="Helical" evidence="1">
    <location>
        <begin position="98"/>
        <end position="120"/>
    </location>
</feature>
<feature type="transmembrane region" description="Helical" evidence="1">
    <location>
        <begin position="171"/>
        <end position="191"/>
    </location>
</feature>
<evidence type="ECO:0000313" key="3">
    <source>
        <dbReference type="Proteomes" id="UP000598971"/>
    </source>
</evidence>
<organism evidence="2 3">
    <name type="scientific">Limnovirga soli</name>
    <dbReference type="NCBI Taxonomy" id="2656915"/>
    <lineage>
        <taxon>Bacteria</taxon>
        <taxon>Pseudomonadati</taxon>
        <taxon>Bacteroidota</taxon>
        <taxon>Chitinophagia</taxon>
        <taxon>Chitinophagales</taxon>
        <taxon>Chitinophagaceae</taxon>
        <taxon>Limnovirga</taxon>
    </lineage>
</organism>
<accession>A0A8J8FDI6</accession>
<dbReference type="RefSeq" id="WP_171606342.1">
    <property type="nucleotide sequence ID" value="NZ_WHPF01000002.1"/>
</dbReference>
<reference evidence="2" key="1">
    <citation type="submission" date="2019-10" db="EMBL/GenBank/DDBJ databases">
        <title>Draft genome sequence of Panacibacter sp. KCS-6.</title>
        <authorList>
            <person name="Yim K.J."/>
        </authorList>
    </citation>
    <scope>NUCLEOTIDE SEQUENCE</scope>
    <source>
        <strain evidence="2">KCS-6</strain>
    </source>
</reference>
<gene>
    <name evidence="2" type="ORF">GD597_03035</name>
</gene>
<evidence type="ECO:0000313" key="2">
    <source>
        <dbReference type="EMBL" id="NNV54419.1"/>
    </source>
</evidence>
<feature type="transmembrane region" description="Helical" evidence="1">
    <location>
        <begin position="140"/>
        <end position="159"/>
    </location>
</feature>
<keyword evidence="1" id="KW-0812">Transmembrane</keyword>
<evidence type="ECO:0000256" key="1">
    <source>
        <dbReference type="SAM" id="Phobius"/>
    </source>
</evidence>
<dbReference type="AlphaFoldDB" id="A0A8J8FDI6"/>
<dbReference type="Proteomes" id="UP000598971">
    <property type="component" value="Unassembled WGS sequence"/>
</dbReference>
<feature type="transmembrane region" description="Helical" evidence="1">
    <location>
        <begin position="32"/>
        <end position="54"/>
    </location>
</feature>
<keyword evidence="3" id="KW-1185">Reference proteome</keyword>
<keyword evidence="1" id="KW-1133">Transmembrane helix</keyword>